<dbReference type="CDD" id="cd17572">
    <property type="entry name" value="REC_NtrC1-like"/>
    <property type="match status" value="1"/>
</dbReference>
<keyword evidence="6" id="KW-0010">Activator</keyword>
<keyword evidence="7" id="KW-0804">Transcription</keyword>
<dbReference type="InterPro" id="IPR002197">
    <property type="entry name" value="HTH_Fis"/>
</dbReference>
<dbReference type="Gene3D" id="1.10.8.60">
    <property type="match status" value="1"/>
</dbReference>
<evidence type="ECO:0000256" key="1">
    <source>
        <dbReference type="ARBA" id="ARBA00022741"/>
    </source>
</evidence>
<evidence type="ECO:0000256" key="2">
    <source>
        <dbReference type="ARBA" id="ARBA00022840"/>
    </source>
</evidence>
<dbReference type="PROSITE" id="PS50110">
    <property type="entry name" value="RESPONSE_REGULATORY"/>
    <property type="match status" value="1"/>
</dbReference>
<keyword evidence="8" id="KW-0597">Phosphoprotein</keyword>
<keyword evidence="1" id="KW-0547">Nucleotide-binding</keyword>
<dbReference type="SMART" id="SM00382">
    <property type="entry name" value="AAA"/>
    <property type="match status" value="1"/>
</dbReference>
<organism evidence="12 13">
    <name type="scientific">Temperatibacter marinus</name>
    <dbReference type="NCBI Taxonomy" id="1456591"/>
    <lineage>
        <taxon>Bacteria</taxon>
        <taxon>Pseudomonadati</taxon>
        <taxon>Pseudomonadota</taxon>
        <taxon>Alphaproteobacteria</taxon>
        <taxon>Kordiimonadales</taxon>
        <taxon>Temperatibacteraceae</taxon>
        <taxon>Temperatibacter</taxon>
    </lineage>
</organism>
<name>A0AA52EJP8_9PROT</name>
<dbReference type="AlphaFoldDB" id="A0AA52EJP8"/>
<dbReference type="PROSITE" id="PS00688">
    <property type="entry name" value="SIGMA54_INTERACT_3"/>
    <property type="match status" value="1"/>
</dbReference>
<keyword evidence="5" id="KW-0238">DNA-binding</keyword>
<dbReference type="SUPFAM" id="SSF52540">
    <property type="entry name" value="P-loop containing nucleoside triphosphate hydrolases"/>
    <property type="match status" value="1"/>
</dbReference>
<dbReference type="GO" id="GO:0043565">
    <property type="term" value="F:sequence-specific DNA binding"/>
    <property type="evidence" value="ECO:0007669"/>
    <property type="project" value="InterPro"/>
</dbReference>
<dbReference type="PROSITE" id="PS00676">
    <property type="entry name" value="SIGMA54_INTERACT_2"/>
    <property type="match status" value="1"/>
</dbReference>
<feature type="domain" description="Sigma-54 factor interaction" evidence="10">
    <location>
        <begin position="144"/>
        <end position="373"/>
    </location>
</feature>
<sequence length="470" mass="52158">MTKPASILIVEDSRSLALTYVVYLQDQSFSVSTVETGQEAKKAILKNRPKIILLDLKLPDMDGLDILKWMNSNKITAQVIVITAHGSVSIAVDAMQAGAFDFLLKPFSKERLVTTVRNASKLIELETIVEHYRDNSNSKAVGDFIGESAPMKAVYRMISDAAPSRASTFIMGESGTGKELCAEAIHLHSPRKEKPFVALNCAAIPANLIESEIFGHKKGAFTGASEDRDGAAVKADGGTLFLDEICEMPMDLQAKLLRFVQNGTVMPLGSTDEVKVNVRFVCATNRTPWEEVERGTFREDLYYRLHVIPIHLPPLRDRGNDIIRIAEYLLHRYAKEEGKDFEKIGPSAISALMAHDWPGNVRELSNVIQSAVVLNEGPDLKGTMIADLVGRGRRRRDQLSHAQTESKQRMTVHQDDQEVESIRPLDQVEREAIEHAIALMDGKVRKAAKALNVNASTLYRKMKSWGVDPV</sequence>
<dbReference type="PANTHER" id="PTHR32071">
    <property type="entry name" value="TRANSCRIPTIONAL REGULATORY PROTEIN"/>
    <property type="match status" value="1"/>
</dbReference>
<dbReference type="PROSITE" id="PS50045">
    <property type="entry name" value="SIGMA54_INTERACT_4"/>
    <property type="match status" value="1"/>
</dbReference>
<evidence type="ECO:0000256" key="6">
    <source>
        <dbReference type="ARBA" id="ARBA00023159"/>
    </source>
</evidence>
<feature type="region of interest" description="Disordered" evidence="9">
    <location>
        <begin position="399"/>
        <end position="425"/>
    </location>
</feature>
<accession>A0AA52EJP8</accession>
<feature type="compositionally biased region" description="Basic and acidic residues" evidence="9">
    <location>
        <begin position="404"/>
        <end position="425"/>
    </location>
</feature>
<keyword evidence="2" id="KW-0067">ATP-binding</keyword>
<dbReference type="SMART" id="SM00448">
    <property type="entry name" value="REC"/>
    <property type="match status" value="1"/>
</dbReference>
<dbReference type="SUPFAM" id="SSF52172">
    <property type="entry name" value="CheY-like"/>
    <property type="match status" value="1"/>
</dbReference>
<evidence type="ECO:0000256" key="7">
    <source>
        <dbReference type="ARBA" id="ARBA00023163"/>
    </source>
</evidence>
<evidence type="ECO:0000256" key="4">
    <source>
        <dbReference type="ARBA" id="ARBA00023015"/>
    </source>
</evidence>
<dbReference type="FunFam" id="3.40.50.300:FF:000006">
    <property type="entry name" value="DNA-binding transcriptional regulator NtrC"/>
    <property type="match status" value="1"/>
</dbReference>
<evidence type="ECO:0000313" key="12">
    <source>
        <dbReference type="EMBL" id="WND03739.1"/>
    </source>
</evidence>
<dbReference type="Pfam" id="PF25601">
    <property type="entry name" value="AAA_lid_14"/>
    <property type="match status" value="1"/>
</dbReference>
<reference evidence="12" key="1">
    <citation type="submission" date="2023-04" db="EMBL/GenBank/DDBJ databases">
        <title>Complete genome sequence of Temperatibacter marinus.</title>
        <authorList>
            <person name="Rong J.-C."/>
            <person name="Yi M.-L."/>
            <person name="Zhao Q."/>
        </authorList>
    </citation>
    <scope>NUCLEOTIDE SEQUENCE</scope>
    <source>
        <strain evidence="12">NBRC 110045</strain>
    </source>
</reference>
<evidence type="ECO:0000256" key="8">
    <source>
        <dbReference type="PROSITE-ProRule" id="PRU00169"/>
    </source>
</evidence>
<dbReference type="PANTHER" id="PTHR32071:SF117">
    <property type="entry name" value="PTS-DEPENDENT DIHYDROXYACETONE KINASE OPERON REGULATORY PROTEIN-RELATED"/>
    <property type="match status" value="1"/>
</dbReference>
<dbReference type="KEGG" id="tmk:QGN29_05030"/>
<dbReference type="Pfam" id="PF00072">
    <property type="entry name" value="Response_reg"/>
    <property type="match status" value="1"/>
</dbReference>
<dbReference type="SUPFAM" id="SSF46689">
    <property type="entry name" value="Homeodomain-like"/>
    <property type="match status" value="1"/>
</dbReference>
<dbReference type="RefSeq" id="WP_310799593.1">
    <property type="nucleotide sequence ID" value="NZ_CP123872.1"/>
</dbReference>
<protein>
    <submittedName>
        <fullName evidence="12">Sigma-54 dependent transcriptional regulator</fullName>
    </submittedName>
</protein>
<keyword evidence="3" id="KW-0902">Two-component regulatory system</keyword>
<keyword evidence="13" id="KW-1185">Reference proteome</keyword>
<dbReference type="Gene3D" id="3.40.50.300">
    <property type="entry name" value="P-loop containing nucleotide triphosphate hydrolases"/>
    <property type="match status" value="1"/>
</dbReference>
<dbReference type="InterPro" id="IPR027417">
    <property type="entry name" value="P-loop_NTPase"/>
</dbReference>
<dbReference type="InterPro" id="IPR025943">
    <property type="entry name" value="Sigma_54_int_dom_ATP-bd_2"/>
</dbReference>
<evidence type="ECO:0000259" key="11">
    <source>
        <dbReference type="PROSITE" id="PS50110"/>
    </source>
</evidence>
<dbReference type="GO" id="GO:0006355">
    <property type="term" value="P:regulation of DNA-templated transcription"/>
    <property type="evidence" value="ECO:0007669"/>
    <property type="project" value="InterPro"/>
</dbReference>
<evidence type="ECO:0000313" key="13">
    <source>
        <dbReference type="Proteomes" id="UP001268683"/>
    </source>
</evidence>
<keyword evidence="4" id="KW-0805">Transcription regulation</keyword>
<evidence type="ECO:0000256" key="9">
    <source>
        <dbReference type="SAM" id="MobiDB-lite"/>
    </source>
</evidence>
<gene>
    <name evidence="12" type="ORF">QGN29_05030</name>
</gene>
<proteinExistence type="predicted"/>
<dbReference type="Pfam" id="PF00158">
    <property type="entry name" value="Sigma54_activat"/>
    <property type="match status" value="1"/>
</dbReference>
<dbReference type="Gene3D" id="3.40.50.2300">
    <property type="match status" value="1"/>
</dbReference>
<evidence type="ECO:0000259" key="10">
    <source>
        <dbReference type="PROSITE" id="PS50045"/>
    </source>
</evidence>
<dbReference type="InterPro" id="IPR001789">
    <property type="entry name" value="Sig_transdc_resp-reg_receiver"/>
</dbReference>
<evidence type="ECO:0000256" key="5">
    <source>
        <dbReference type="ARBA" id="ARBA00023125"/>
    </source>
</evidence>
<dbReference type="CDD" id="cd00009">
    <property type="entry name" value="AAA"/>
    <property type="match status" value="1"/>
</dbReference>
<dbReference type="InterPro" id="IPR002078">
    <property type="entry name" value="Sigma_54_int"/>
</dbReference>
<dbReference type="GO" id="GO:0000160">
    <property type="term" value="P:phosphorelay signal transduction system"/>
    <property type="evidence" value="ECO:0007669"/>
    <property type="project" value="UniProtKB-KW"/>
</dbReference>
<evidence type="ECO:0000256" key="3">
    <source>
        <dbReference type="ARBA" id="ARBA00023012"/>
    </source>
</evidence>
<dbReference type="Pfam" id="PF02954">
    <property type="entry name" value="HTH_8"/>
    <property type="match status" value="1"/>
</dbReference>
<dbReference type="Proteomes" id="UP001268683">
    <property type="component" value="Chromosome"/>
</dbReference>
<dbReference type="InterPro" id="IPR003593">
    <property type="entry name" value="AAA+_ATPase"/>
</dbReference>
<dbReference type="InterPro" id="IPR025944">
    <property type="entry name" value="Sigma_54_int_dom_CS"/>
</dbReference>
<dbReference type="EMBL" id="CP123872">
    <property type="protein sequence ID" value="WND03739.1"/>
    <property type="molecule type" value="Genomic_DNA"/>
</dbReference>
<dbReference type="InterPro" id="IPR009057">
    <property type="entry name" value="Homeodomain-like_sf"/>
</dbReference>
<feature type="modified residue" description="4-aspartylphosphate" evidence="8">
    <location>
        <position position="55"/>
    </location>
</feature>
<dbReference type="GO" id="GO:0005524">
    <property type="term" value="F:ATP binding"/>
    <property type="evidence" value="ECO:0007669"/>
    <property type="project" value="UniProtKB-KW"/>
</dbReference>
<feature type="domain" description="Response regulatory" evidence="11">
    <location>
        <begin position="6"/>
        <end position="120"/>
    </location>
</feature>
<dbReference type="InterPro" id="IPR011006">
    <property type="entry name" value="CheY-like_superfamily"/>
</dbReference>
<dbReference type="Gene3D" id="1.10.10.60">
    <property type="entry name" value="Homeodomain-like"/>
    <property type="match status" value="1"/>
</dbReference>
<dbReference type="InterPro" id="IPR058031">
    <property type="entry name" value="AAA_lid_NorR"/>
</dbReference>